<feature type="signal peptide" evidence="2">
    <location>
        <begin position="1"/>
        <end position="19"/>
    </location>
</feature>
<comment type="caution">
    <text evidence="3">The sequence shown here is derived from an EMBL/GenBank/DDBJ whole genome shotgun (WGS) entry which is preliminary data.</text>
</comment>
<feature type="chain" id="PRO_5039513037" evidence="2">
    <location>
        <begin position="20"/>
        <end position="123"/>
    </location>
</feature>
<dbReference type="NCBIfam" id="NF033674">
    <property type="entry name" value="stress_OB_fold"/>
    <property type="match status" value="1"/>
</dbReference>
<gene>
    <name evidence="3" type="ORF">H9874_02685</name>
</gene>
<proteinExistence type="predicted"/>
<dbReference type="PANTHER" id="PTHR36571:SF1">
    <property type="entry name" value="PROTEIN YGIW"/>
    <property type="match status" value="1"/>
</dbReference>
<dbReference type="PANTHER" id="PTHR36571">
    <property type="entry name" value="PROTEIN YGIW"/>
    <property type="match status" value="1"/>
</dbReference>
<dbReference type="SUPFAM" id="SSF101756">
    <property type="entry name" value="Hypothetical protein YgiW"/>
    <property type="match status" value="1"/>
</dbReference>
<name>A0A9D1R0U9_9BACT</name>
<dbReference type="Gene3D" id="2.40.50.200">
    <property type="entry name" value="Bacterial OB-fold"/>
    <property type="match status" value="1"/>
</dbReference>
<dbReference type="InterPro" id="IPR036700">
    <property type="entry name" value="BOBF_sf"/>
</dbReference>
<keyword evidence="1 2" id="KW-0732">Signal</keyword>
<dbReference type="Proteomes" id="UP000824264">
    <property type="component" value="Unassembled WGS sequence"/>
</dbReference>
<accession>A0A9D1R0U9</accession>
<protein>
    <submittedName>
        <fullName evidence="3">NirD/YgiW/YdeI family stress tolerance protein</fullName>
    </submittedName>
</protein>
<sequence length="123" mass="13462">MRYVMAVLLALSLSIPAFAGFEGPGTAQGGFDGPGLQRVTQAAQVRQARDDAPCTLEGFIVERIGKEKYTFEDASGRVTVEIDDRVFGGARVTPRTRVRLVGEVEDEDFAPNKVDVRYLEVLN</sequence>
<reference evidence="3" key="1">
    <citation type="journal article" date="2021" name="PeerJ">
        <title>Extensive microbial diversity within the chicken gut microbiome revealed by metagenomics and culture.</title>
        <authorList>
            <person name="Gilroy R."/>
            <person name="Ravi A."/>
            <person name="Getino M."/>
            <person name="Pursley I."/>
            <person name="Horton D.L."/>
            <person name="Alikhan N.F."/>
            <person name="Baker D."/>
            <person name="Gharbi K."/>
            <person name="Hall N."/>
            <person name="Watson M."/>
            <person name="Adriaenssens E.M."/>
            <person name="Foster-Nyarko E."/>
            <person name="Jarju S."/>
            <person name="Secka A."/>
            <person name="Antonio M."/>
            <person name="Oren A."/>
            <person name="Chaudhuri R.R."/>
            <person name="La Ragione R."/>
            <person name="Hildebrand F."/>
            <person name="Pallen M.J."/>
        </authorList>
    </citation>
    <scope>NUCLEOTIDE SEQUENCE</scope>
    <source>
        <strain evidence="3">ChiSxjej5B17-1746</strain>
    </source>
</reference>
<dbReference type="Pfam" id="PF04076">
    <property type="entry name" value="BOF"/>
    <property type="match status" value="1"/>
</dbReference>
<reference evidence="3" key="2">
    <citation type="submission" date="2021-04" db="EMBL/GenBank/DDBJ databases">
        <authorList>
            <person name="Gilroy R."/>
        </authorList>
    </citation>
    <scope>NUCLEOTIDE SEQUENCE</scope>
    <source>
        <strain evidence="3">ChiSxjej5B17-1746</strain>
    </source>
</reference>
<evidence type="ECO:0000256" key="1">
    <source>
        <dbReference type="ARBA" id="ARBA00022729"/>
    </source>
</evidence>
<organism evidence="3 4">
    <name type="scientific">Candidatus Bilophila faecipullorum</name>
    <dbReference type="NCBI Taxonomy" id="2838482"/>
    <lineage>
        <taxon>Bacteria</taxon>
        <taxon>Pseudomonadati</taxon>
        <taxon>Thermodesulfobacteriota</taxon>
        <taxon>Desulfovibrionia</taxon>
        <taxon>Desulfovibrionales</taxon>
        <taxon>Desulfovibrionaceae</taxon>
        <taxon>Bilophila</taxon>
    </lineage>
</organism>
<dbReference type="InterPro" id="IPR005220">
    <property type="entry name" value="CarO-like"/>
</dbReference>
<dbReference type="EMBL" id="DXGI01000098">
    <property type="protein sequence ID" value="HIW78037.1"/>
    <property type="molecule type" value="Genomic_DNA"/>
</dbReference>
<dbReference type="AlphaFoldDB" id="A0A9D1R0U9"/>
<evidence type="ECO:0000256" key="2">
    <source>
        <dbReference type="SAM" id="SignalP"/>
    </source>
</evidence>
<evidence type="ECO:0000313" key="4">
    <source>
        <dbReference type="Proteomes" id="UP000824264"/>
    </source>
</evidence>
<evidence type="ECO:0000313" key="3">
    <source>
        <dbReference type="EMBL" id="HIW78037.1"/>
    </source>
</evidence>